<dbReference type="AlphaFoldDB" id="A0A6A5SM78"/>
<dbReference type="EMBL" id="ML976050">
    <property type="protein sequence ID" value="KAF1941233.1"/>
    <property type="molecule type" value="Genomic_DNA"/>
</dbReference>
<accession>A0A6A5SM78</accession>
<reference evidence="2" key="1">
    <citation type="journal article" date="2020" name="Stud. Mycol.">
        <title>101 Dothideomycetes genomes: a test case for predicting lifestyles and emergence of pathogens.</title>
        <authorList>
            <person name="Haridas S."/>
            <person name="Albert R."/>
            <person name="Binder M."/>
            <person name="Bloem J."/>
            <person name="Labutti K."/>
            <person name="Salamov A."/>
            <person name="Andreopoulos B."/>
            <person name="Baker S."/>
            <person name="Barry K."/>
            <person name="Bills G."/>
            <person name="Bluhm B."/>
            <person name="Cannon C."/>
            <person name="Castanera R."/>
            <person name="Culley D."/>
            <person name="Daum C."/>
            <person name="Ezra D."/>
            <person name="Gonzalez J."/>
            <person name="Henrissat B."/>
            <person name="Kuo A."/>
            <person name="Liang C."/>
            <person name="Lipzen A."/>
            <person name="Lutzoni F."/>
            <person name="Magnuson J."/>
            <person name="Mondo S."/>
            <person name="Nolan M."/>
            <person name="Ohm R."/>
            <person name="Pangilinan J."/>
            <person name="Park H.-J."/>
            <person name="Ramirez L."/>
            <person name="Alfaro M."/>
            <person name="Sun H."/>
            <person name="Tritt A."/>
            <person name="Yoshinaga Y."/>
            <person name="Zwiers L.-H."/>
            <person name="Turgeon B."/>
            <person name="Goodwin S."/>
            <person name="Spatafora J."/>
            <person name="Crous P."/>
            <person name="Grigoriev I."/>
        </authorList>
    </citation>
    <scope>NUCLEOTIDE SEQUENCE</scope>
    <source>
        <strain evidence="2">CBS 161.51</strain>
    </source>
</reference>
<gene>
    <name evidence="2" type="ORF">EJ02DRAFT_207251</name>
</gene>
<sequence>MEHSPNPIRRSRDESSFHYDLSNAVYGAFPSRASSTSPQSSRDPSPGSKGPSKKQKLVGISLTRNNARPSWLPPQPIHRSSPLQNEQCCMDFQQNVYLNFNMAANGDISEPDLWILPDFDDWEVETKQEGPASVAAAAVREVELAPLLRRAAISNLERLRTRLEGDGWDFVGGRYGDSKRTLQEAASHSINGEFDGIVLDDEFDVVVLPAVKVQLGA</sequence>
<evidence type="ECO:0000256" key="1">
    <source>
        <dbReference type="SAM" id="MobiDB-lite"/>
    </source>
</evidence>
<organism evidence="2 3">
    <name type="scientific">Clathrospora elynae</name>
    <dbReference type="NCBI Taxonomy" id="706981"/>
    <lineage>
        <taxon>Eukaryota</taxon>
        <taxon>Fungi</taxon>
        <taxon>Dikarya</taxon>
        <taxon>Ascomycota</taxon>
        <taxon>Pezizomycotina</taxon>
        <taxon>Dothideomycetes</taxon>
        <taxon>Pleosporomycetidae</taxon>
        <taxon>Pleosporales</taxon>
        <taxon>Diademaceae</taxon>
        <taxon>Clathrospora</taxon>
    </lineage>
</organism>
<feature type="region of interest" description="Disordered" evidence="1">
    <location>
        <begin position="29"/>
        <end position="56"/>
    </location>
</feature>
<name>A0A6A5SM78_9PLEO</name>
<feature type="compositionally biased region" description="Low complexity" evidence="1">
    <location>
        <begin position="30"/>
        <end position="50"/>
    </location>
</feature>
<proteinExistence type="predicted"/>
<dbReference type="Proteomes" id="UP000800038">
    <property type="component" value="Unassembled WGS sequence"/>
</dbReference>
<protein>
    <submittedName>
        <fullName evidence="2">Uncharacterized protein</fullName>
    </submittedName>
</protein>
<evidence type="ECO:0000313" key="3">
    <source>
        <dbReference type="Proteomes" id="UP000800038"/>
    </source>
</evidence>
<keyword evidence="3" id="KW-1185">Reference proteome</keyword>
<dbReference type="OrthoDB" id="3763456at2759"/>
<evidence type="ECO:0000313" key="2">
    <source>
        <dbReference type="EMBL" id="KAF1941233.1"/>
    </source>
</evidence>